<keyword evidence="3 5" id="KW-0479">Metal-binding</keyword>
<dbReference type="PANTHER" id="PTHR30632">
    <property type="entry name" value="MOLYBDATE-BINDING PERIPLASMIC PROTEIN"/>
    <property type="match status" value="1"/>
</dbReference>
<evidence type="ECO:0000256" key="5">
    <source>
        <dbReference type="PIRSR" id="PIRSR004846-1"/>
    </source>
</evidence>
<feature type="signal peptide" evidence="6">
    <location>
        <begin position="1"/>
        <end position="24"/>
    </location>
</feature>
<reference evidence="8" key="2">
    <citation type="journal article" date="2019" name="MicrobiologyOpen">
        <title>High-quality draft genome sequence of Gaiella occulta isolated from a 150 meter deep mineral water borehole and comparison with the genome sequences of other deep-branching lineages of the phylum Actinobacteria.</title>
        <authorList>
            <person name="Severino R."/>
            <person name="Froufe H.J.C."/>
            <person name="Barroso C."/>
            <person name="Albuquerque L."/>
            <person name="Lobo-da-Cunha A."/>
            <person name="da Costa M.S."/>
            <person name="Egas C."/>
        </authorList>
    </citation>
    <scope>NUCLEOTIDE SEQUENCE [LARGE SCALE GENOMIC DNA]</scope>
    <source>
        <strain evidence="8">F2-233</strain>
    </source>
</reference>
<feature type="binding site" evidence="5">
    <location>
        <position position="60"/>
    </location>
    <ligand>
        <name>molybdate</name>
        <dbReference type="ChEBI" id="CHEBI:36264"/>
    </ligand>
</feature>
<evidence type="ECO:0000256" key="1">
    <source>
        <dbReference type="ARBA" id="ARBA00009175"/>
    </source>
</evidence>
<reference evidence="7 8" key="1">
    <citation type="submission" date="2018-07" db="EMBL/GenBank/DDBJ databases">
        <title>High-quality-draft genome sequence of Gaiella occulta.</title>
        <authorList>
            <person name="Severino R."/>
            <person name="Froufe H.J.C."/>
            <person name="Rainey F.A."/>
            <person name="Barroso C."/>
            <person name="Albuquerque L."/>
            <person name="Lobo-Da-Cunha A."/>
            <person name="Da Costa M.S."/>
            <person name="Egas C."/>
        </authorList>
    </citation>
    <scope>NUCLEOTIDE SEQUENCE [LARGE SCALE GENOMIC DNA]</scope>
    <source>
        <strain evidence="7 8">F2-233</strain>
    </source>
</reference>
<dbReference type="GO" id="GO:1901359">
    <property type="term" value="F:tungstate binding"/>
    <property type="evidence" value="ECO:0007669"/>
    <property type="project" value="UniProtKB-ARBA"/>
</dbReference>
<dbReference type="SUPFAM" id="SSF53850">
    <property type="entry name" value="Periplasmic binding protein-like II"/>
    <property type="match status" value="1"/>
</dbReference>
<dbReference type="Proteomes" id="UP000254134">
    <property type="component" value="Unassembled WGS sequence"/>
</dbReference>
<dbReference type="FunFam" id="3.40.190.10:FF:000035">
    <property type="entry name" value="Molybdate ABC transporter substrate-binding protein"/>
    <property type="match status" value="1"/>
</dbReference>
<name>A0A7M2YYF5_9ACTN</name>
<keyword evidence="2 5" id="KW-0500">Molybdenum</keyword>
<dbReference type="Pfam" id="PF13531">
    <property type="entry name" value="SBP_bac_11"/>
    <property type="match status" value="1"/>
</dbReference>
<feature type="binding site" evidence="5">
    <location>
        <position position="41"/>
    </location>
    <ligand>
        <name>molybdate</name>
        <dbReference type="ChEBI" id="CHEBI:36264"/>
    </ligand>
</feature>
<feature type="binding site" evidence="5">
    <location>
        <position position="184"/>
    </location>
    <ligand>
        <name>molybdate</name>
        <dbReference type="ChEBI" id="CHEBI:36264"/>
    </ligand>
</feature>
<dbReference type="AlphaFoldDB" id="A0A7M2YYF5"/>
<dbReference type="GO" id="GO:0030973">
    <property type="term" value="F:molybdate ion binding"/>
    <property type="evidence" value="ECO:0007669"/>
    <property type="project" value="UniProtKB-ARBA"/>
</dbReference>
<dbReference type="PIRSF" id="PIRSF004846">
    <property type="entry name" value="ModA"/>
    <property type="match status" value="1"/>
</dbReference>
<evidence type="ECO:0000256" key="3">
    <source>
        <dbReference type="ARBA" id="ARBA00022723"/>
    </source>
</evidence>
<feature type="chain" id="PRO_5038843567" evidence="6">
    <location>
        <begin position="25"/>
        <end position="248"/>
    </location>
</feature>
<dbReference type="GO" id="GO:0046872">
    <property type="term" value="F:metal ion binding"/>
    <property type="evidence" value="ECO:0007669"/>
    <property type="project" value="UniProtKB-KW"/>
</dbReference>
<dbReference type="GO" id="GO:0015689">
    <property type="term" value="P:molybdate ion transport"/>
    <property type="evidence" value="ECO:0007669"/>
    <property type="project" value="InterPro"/>
</dbReference>
<sequence length="248" mass="25898">MKRALPAVAIAVPAACAAVSVSLAATAAPAGGPPVVLAAASLTEVLPRIEANARYSFGGSGQLAQQIRQGAPADLFLSASPRYTQELFAAGLVRKPVAFATNRLVLIVPKRNPAGIRSVGDLERRRGLRLVVAGAKVPIGLYTREVLERLGLLRVLRKAVSLEPDVKGVVTKVALGEADAGFVYATDVRPVAAKVVSIPLPRRAQPTVRYEVAITSSSRHVAAAQDLVIALLGPDGRRQLRSAGFGIP</sequence>
<gene>
    <name evidence="7" type="ORF">Gocc_1659</name>
</gene>
<dbReference type="RefSeq" id="WP_114796065.1">
    <property type="nucleotide sequence ID" value="NZ_QQZY01000003.1"/>
</dbReference>
<dbReference type="PANTHER" id="PTHR30632:SF0">
    <property type="entry name" value="SULFATE-BINDING PROTEIN"/>
    <property type="match status" value="1"/>
</dbReference>
<dbReference type="Gene3D" id="3.40.190.10">
    <property type="entry name" value="Periplasmic binding protein-like II"/>
    <property type="match status" value="2"/>
</dbReference>
<accession>A0A7M2YYF5</accession>
<evidence type="ECO:0000313" key="8">
    <source>
        <dbReference type="Proteomes" id="UP000254134"/>
    </source>
</evidence>
<comment type="caution">
    <text evidence="7">The sequence shown here is derived from an EMBL/GenBank/DDBJ whole genome shotgun (WGS) entry which is preliminary data.</text>
</comment>
<keyword evidence="4 6" id="KW-0732">Signal</keyword>
<keyword evidence="8" id="KW-1185">Reference proteome</keyword>
<dbReference type="InterPro" id="IPR050682">
    <property type="entry name" value="ModA/WtpA"/>
</dbReference>
<dbReference type="EMBL" id="QQZY01000003">
    <property type="protein sequence ID" value="RDI74770.1"/>
    <property type="molecule type" value="Genomic_DNA"/>
</dbReference>
<dbReference type="InterPro" id="IPR005950">
    <property type="entry name" value="ModA"/>
</dbReference>
<evidence type="ECO:0000256" key="4">
    <source>
        <dbReference type="ARBA" id="ARBA00022729"/>
    </source>
</evidence>
<protein>
    <submittedName>
        <fullName evidence="7">ModA: molybdate ABC transporter/periplasmic molybdate-binding protein</fullName>
    </submittedName>
</protein>
<feature type="binding site" evidence="5">
    <location>
        <position position="166"/>
    </location>
    <ligand>
        <name>molybdate</name>
        <dbReference type="ChEBI" id="CHEBI:36264"/>
    </ligand>
</feature>
<evidence type="ECO:0000256" key="6">
    <source>
        <dbReference type="SAM" id="SignalP"/>
    </source>
</evidence>
<organism evidence="7 8">
    <name type="scientific">Gaiella occulta</name>
    <dbReference type="NCBI Taxonomy" id="1002870"/>
    <lineage>
        <taxon>Bacteria</taxon>
        <taxon>Bacillati</taxon>
        <taxon>Actinomycetota</taxon>
        <taxon>Thermoleophilia</taxon>
        <taxon>Gaiellales</taxon>
        <taxon>Gaiellaceae</taxon>
        <taxon>Gaiella</taxon>
    </lineage>
</organism>
<comment type="similarity">
    <text evidence="1">Belongs to the bacterial solute-binding protein ModA family.</text>
</comment>
<dbReference type="OrthoDB" id="9785015at2"/>
<dbReference type="NCBIfam" id="TIGR01256">
    <property type="entry name" value="modA"/>
    <property type="match status" value="1"/>
</dbReference>
<proteinExistence type="inferred from homology"/>
<evidence type="ECO:0000313" key="7">
    <source>
        <dbReference type="EMBL" id="RDI74770.1"/>
    </source>
</evidence>
<evidence type="ECO:0000256" key="2">
    <source>
        <dbReference type="ARBA" id="ARBA00022505"/>
    </source>
</evidence>